<dbReference type="InParanoid" id="A0A3N4LBR2"/>
<dbReference type="SUPFAM" id="SSF100939">
    <property type="entry name" value="SPOC domain-like"/>
    <property type="match status" value="1"/>
</dbReference>
<evidence type="ECO:0000256" key="20">
    <source>
        <dbReference type="SAM" id="MobiDB-lite"/>
    </source>
</evidence>
<keyword evidence="6" id="KW-0158">Chromosome</keyword>
<dbReference type="GO" id="GO:0042162">
    <property type="term" value="F:telomeric DNA binding"/>
    <property type="evidence" value="ECO:0007669"/>
    <property type="project" value="InterPro"/>
</dbReference>
<proteinExistence type="inferred from homology"/>
<keyword evidence="10 19" id="KW-0347">Helicase</keyword>
<evidence type="ECO:0000256" key="10">
    <source>
        <dbReference type="ARBA" id="ARBA00022806"/>
    </source>
</evidence>
<dbReference type="PANTHER" id="PTHR12604">
    <property type="entry name" value="KU AUTOANTIGEN DNA HELICASE"/>
    <property type="match status" value="1"/>
</dbReference>
<comment type="similarity">
    <text evidence="3 19">Belongs to the ku80 family.</text>
</comment>
<dbReference type="GO" id="GO:0043564">
    <property type="term" value="C:Ku70:Ku80 complex"/>
    <property type="evidence" value="ECO:0007669"/>
    <property type="project" value="InterPro"/>
</dbReference>
<organism evidence="22 23">
    <name type="scientific">Morchella conica CCBAS932</name>
    <dbReference type="NCBI Taxonomy" id="1392247"/>
    <lineage>
        <taxon>Eukaryota</taxon>
        <taxon>Fungi</taxon>
        <taxon>Dikarya</taxon>
        <taxon>Ascomycota</taxon>
        <taxon>Pezizomycotina</taxon>
        <taxon>Pezizomycetes</taxon>
        <taxon>Pezizales</taxon>
        <taxon>Morchellaceae</taxon>
        <taxon>Morchella</taxon>
    </lineage>
</organism>
<keyword evidence="8 19" id="KW-0227">DNA damage</keyword>
<evidence type="ECO:0000256" key="16">
    <source>
        <dbReference type="ARBA" id="ARBA00023242"/>
    </source>
</evidence>
<evidence type="ECO:0000313" key="23">
    <source>
        <dbReference type="Proteomes" id="UP000277580"/>
    </source>
</evidence>
<name>A0A3N4LBR2_9PEZI</name>
<dbReference type="SMART" id="SM00559">
    <property type="entry name" value="Ku78"/>
    <property type="match status" value="1"/>
</dbReference>
<evidence type="ECO:0000313" key="22">
    <source>
        <dbReference type="EMBL" id="RPB15435.1"/>
    </source>
</evidence>
<keyword evidence="7 19" id="KW-0547">Nucleotide-binding</keyword>
<dbReference type="InterPro" id="IPR036494">
    <property type="entry name" value="Ku_C_sf"/>
</dbReference>
<keyword evidence="23" id="KW-1185">Reference proteome</keyword>
<keyword evidence="14 19" id="KW-0233">DNA recombination</keyword>
<dbReference type="Pfam" id="PF08785">
    <property type="entry name" value="Ku_PK_bind"/>
    <property type="match status" value="1"/>
</dbReference>
<evidence type="ECO:0000256" key="15">
    <source>
        <dbReference type="ARBA" id="ARBA00023204"/>
    </source>
</evidence>
<dbReference type="GO" id="GO:0016787">
    <property type="term" value="F:hydrolase activity"/>
    <property type="evidence" value="ECO:0007669"/>
    <property type="project" value="UniProtKB-KW"/>
</dbReference>
<dbReference type="FunFam" id="1.10.1600.10:FF:000002">
    <property type="entry name" value="X-ray repair cross-complementing protein 5"/>
    <property type="match status" value="1"/>
</dbReference>
<evidence type="ECO:0000256" key="12">
    <source>
        <dbReference type="ARBA" id="ARBA00022895"/>
    </source>
</evidence>
<keyword evidence="15 19" id="KW-0234">DNA repair</keyword>
<dbReference type="InterPro" id="IPR014893">
    <property type="entry name" value="Ku_PK_bind"/>
</dbReference>
<keyword evidence="16 19" id="KW-0539">Nucleus</keyword>
<dbReference type="FunFam" id="3.40.50.410:FF:000073">
    <property type="entry name" value="ATP-dependent DNA helicase II subunit 2"/>
    <property type="match status" value="1"/>
</dbReference>
<evidence type="ECO:0000256" key="8">
    <source>
        <dbReference type="ARBA" id="ARBA00022763"/>
    </source>
</evidence>
<dbReference type="InterPro" id="IPR036465">
    <property type="entry name" value="vWFA_dom_sf"/>
</dbReference>
<dbReference type="GO" id="GO:0006310">
    <property type="term" value="P:DNA recombination"/>
    <property type="evidence" value="ECO:0007669"/>
    <property type="project" value="UniProtKB-KW"/>
</dbReference>
<protein>
    <recommendedName>
        <fullName evidence="5 19">ATP-dependent DNA helicase II subunit 2</fullName>
        <ecNumber evidence="4 19">3.6.4.12</ecNumber>
    </recommendedName>
</protein>
<dbReference type="InterPro" id="IPR006164">
    <property type="entry name" value="DNA_bd_Ku70/Ku80"/>
</dbReference>
<gene>
    <name evidence="22" type="ORF">P167DRAFT_563065</name>
</gene>
<dbReference type="GO" id="GO:0003690">
    <property type="term" value="F:double-stranded DNA binding"/>
    <property type="evidence" value="ECO:0007669"/>
    <property type="project" value="TreeGrafter"/>
</dbReference>
<keyword evidence="11 19" id="KW-0067">ATP-binding</keyword>
<feature type="domain" description="VWFA" evidence="21">
    <location>
        <begin position="6"/>
        <end position="221"/>
    </location>
</feature>
<dbReference type="InterPro" id="IPR024193">
    <property type="entry name" value="Ku80"/>
</dbReference>
<dbReference type="Gene3D" id="2.40.290.10">
    <property type="match status" value="1"/>
</dbReference>
<dbReference type="Proteomes" id="UP000277580">
    <property type="component" value="Unassembled WGS sequence"/>
</dbReference>
<evidence type="ECO:0000256" key="18">
    <source>
        <dbReference type="ARBA" id="ARBA00047995"/>
    </source>
</evidence>
<evidence type="ECO:0000256" key="19">
    <source>
        <dbReference type="PIRNR" id="PIRNR016570"/>
    </source>
</evidence>
<dbReference type="EMBL" id="ML119113">
    <property type="protein sequence ID" value="RPB15435.1"/>
    <property type="molecule type" value="Genomic_DNA"/>
</dbReference>
<dbReference type="GO" id="GO:0005524">
    <property type="term" value="F:ATP binding"/>
    <property type="evidence" value="ECO:0007669"/>
    <property type="project" value="UniProtKB-UniRule"/>
</dbReference>
<dbReference type="STRING" id="1392247.A0A3N4LBR2"/>
<accession>A0A3N4LBR2</accession>
<dbReference type="Gene3D" id="1.25.40.240">
    <property type="entry name" value="Ku, C-terminal domain"/>
    <property type="match status" value="1"/>
</dbReference>
<dbReference type="PIRSF" id="PIRSF016570">
    <property type="entry name" value="Ku80"/>
    <property type="match status" value="1"/>
</dbReference>
<dbReference type="OrthoDB" id="30826at2759"/>
<evidence type="ECO:0000256" key="13">
    <source>
        <dbReference type="ARBA" id="ARBA00023125"/>
    </source>
</evidence>
<dbReference type="Pfam" id="PF02735">
    <property type="entry name" value="Ku"/>
    <property type="match status" value="1"/>
</dbReference>
<dbReference type="GO" id="GO:0000781">
    <property type="term" value="C:chromosome, telomeric region"/>
    <property type="evidence" value="ECO:0007669"/>
    <property type="project" value="UniProtKB-SubCell"/>
</dbReference>
<evidence type="ECO:0000256" key="11">
    <source>
        <dbReference type="ARBA" id="ARBA00022840"/>
    </source>
</evidence>
<dbReference type="PANTHER" id="PTHR12604:SF4">
    <property type="entry name" value="X-RAY REPAIR CROSS-COMPLEMENTING PROTEIN 5"/>
    <property type="match status" value="1"/>
</dbReference>
<evidence type="ECO:0000256" key="3">
    <source>
        <dbReference type="ARBA" id="ARBA00007726"/>
    </source>
</evidence>
<comment type="catalytic activity">
    <reaction evidence="18 19">
        <text>ATP + H2O = ADP + phosphate + H(+)</text>
        <dbReference type="Rhea" id="RHEA:13065"/>
        <dbReference type="ChEBI" id="CHEBI:15377"/>
        <dbReference type="ChEBI" id="CHEBI:15378"/>
        <dbReference type="ChEBI" id="CHEBI:30616"/>
        <dbReference type="ChEBI" id="CHEBI:43474"/>
        <dbReference type="ChEBI" id="CHEBI:456216"/>
        <dbReference type="EC" id="3.6.4.12"/>
    </reaction>
</comment>
<evidence type="ECO:0000256" key="9">
    <source>
        <dbReference type="ARBA" id="ARBA00022801"/>
    </source>
</evidence>
<dbReference type="SUPFAM" id="SSF53300">
    <property type="entry name" value="vWA-like"/>
    <property type="match status" value="1"/>
</dbReference>
<dbReference type="GO" id="GO:0003684">
    <property type="term" value="F:damaged DNA binding"/>
    <property type="evidence" value="ECO:0007669"/>
    <property type="project" value="InterPro"/>
</dbReference>
<evidence type="ECO:0000256" key="2">
    <source>
        <dbReference type="ARBA" id="ARBA00004574"/>
    </source>
</evidence>
<feature type="region of interest" description="Disordered" evidence="20">
    <location>
        <begin position="554"/>
        <end position="594"/>
    </location>
</feature>
<dbReference type="InterPro" id="IPR002035">
    <property type="entry name" value="VWF_A"/>
</dbReference>
<evidence type="ECO:0000259" key="21">
    <source>
        <dbReference type="PROSITE" id="PS50234"/>
    </source>
</evidence>
<dbReference type="PROSITE" id="PS50234">
    <property type="entry name" value="VWFA"/>
    <property type="match status" value="1"/>
</dbReference>
<dbReference type="Gene3D" id="1.10.1600.10">
    <property type="match status" value="1"/>
</dbReference>
<evidence type="ECO:0000256" key="17">
    <source>
        <dbReference type="ARBA" id="ARBA00024890"/>
    </source>
</evidence>
<evidence type="ECO:0000256" key="14">
    <source>
        <dbReference type="ARBA" id="ARBA00023172"/>
    </source>
</evidence>
<dbReference type="Pfam" id="PF03731">
    <property type="entry name" value="Ku_N"/>
    <property type="match status" value="1"/>
</dbReference>
<evidence type="ECO:0000256" key="7">
    <source>
        <dbReference type="ARBA" id="ARBA00022741"/>
    </source>
</evidence>
<keyword evidence="12" id="KW-0779">Telomere</keyword>
<keyword evidence="13 19" id="KW-0238">DNA-binding</keyword>
<dbReference type="FunCoup" id="A0A3N4LBR2">
    <property type="interactions" value="141"/>
</dbReference>
<evidence type="ECO:0000256" key="6">
    <source>
        <dbReference type="ARBA" id="ARBA00022454"/>
    </source>
</evidence>
<dbReference type="EC" id="3.6.4.12" evidence="4 19"/>
<dbReference type="AlphaFoldDB" id="A0A3N4LBR2"/>
<reference evidence="22 23" key="1">
    <citation type="journal article" date="2018" name="Nat. Ecol. Evol.">
        <title>Pezizomycetes genomes reveal the molecular basis of ectomycorrhizal truffle lifestyle.</title>
        <authorList>
            <person name="Murat C."/>
            <person name="Payen T."/>
            <person name="Noel B."/>
            <person name="Kuo A."/>
            <person name="Morin E."/>
            <person name="Chen J."/>
            <person name="Kohler A."/>
            <person name="Krizsan K."/>
            <person name="Balestrini R."/>
            <person name="Da Silva C."/>
            <person name="Montanini B."/>
            <person name="Hainaut M."/>
            <person name="Levati E."/>
            <person name="Barry K.W."/>
            <person name="Belfiori B."/>
            <person name="Cichocki N."/>
            <person name="Clum A."/>
            <person name="Dockter R.B."/>
            <person name="Fauchery L."/>
            <person name="Guy J."/>
            <person name="Iotti M."/>
            <person name="Le Tacon F."/>
            <person name="Lindquist E.A."/>
            <person name="Lipzen A."/>
            <person name="Malagnac F."/>
            <person name="Mello A."/>
            <person name="Molinier V."/>
            <person name="Miyauchi S."/>
            <person name="Poulain J."/>
            <person name="Riccioni C."/>
            <person name="Rubini A."/>
            <person name="Sitrit Y."/>
            <person name="Splivallo R."/>
            <person name="Traeger S."/>
            <person name="Wang M."/>
            <person name="Zifcakova L."/>
            <person name="Wipf D."/>
            <person name="Zambonelli A."/>
            <person name="Paolocci F."/>
            <person name="Nowrousian M."/>
            <person name="Ottonello S."/>
            <person name="Baldrian P."/>
            <person name="Spatafora J.W."/>
            <person name="Henrissat B."/>
            <person name="Nagy L.G."/>
            <person name="Aury J.M."/>
            <person name="Wincker P."/>
            <person name="Grigoriev I.V."/>
            <person name="Bonfante P."/>
            <person name="Martin F.M."/>
        </authorList>
    </citation>
    <scope>NUCLEOTIDE SEQUENCE [LARGE SCALE GENOMIC DNA]</scope>
    <source>
        <strain evidence="22 23">CCBAS932</strain>
    </source>
</reference>
<dbReference type="SUPFAM" id="SSF101420">
    <property type="entry name" value="C-terminal domain of Ku80"/>
    <property type="match status" value="1"/>
</dbReference>
<comment type="function">
    <text evidence="17">Single-stranded DNA-dependent ATP-dependent helicase. Involved in non-homologous end joining (NHEJ) DNA double strand break repair. DNA-binding is sequence-independent but has a high affinity to nicks in double-stranded DNA and to the ends of duplex DNA. Binds to naturally occurring chromosomal ends, and therefore provides chromosomal end protection. Required also for telomere recombination to repair telomeric ends in the absence of telomerase. KU70, of the KU70/KU80 heterodimer, binds to the stem loop of TLC1, the RNA component of telomerase. Involved in telomere maintenance. Interacts with telomeric repeats and subtelomeric sequences thereby controlling telomere length and protecting against subtelomeric rearrangement. Maintains telomeric chromatin, which is involved in silencing the expression of genes located at the telomere. Required for mating-type switching.</text>
</comment>
<dbReference type="GO" id="GO:0006303">
    <property type="term" value="P:double-strand break repair via nonhomologous end joining"/>
    <property type="evidence" value="ECO:0007669"/>
    <property type="project" value="InterPro"/>
</dbReference>
<dbReference type="InterPro" id="IPR005161">
    <property type="entry name" value="Ku_N"/>
</dbReference>
<dbReference type="GO" id="GO:0000723">
    <property type="term" value="P:telomere maintenance"/>
    <property type="evidence" value="ECO:0007669"/>
    <property type="project" value="InterPro"/>
</dbReference>
<sequence length="718" mass="80291">MADKQTTIYVIDLGKSMGEGPKNGRTETDLEYVLKYVWDKITSTIANGRKTDTIGIVGFRTDGTNNEMVEEDDSYENVSVMSPVKQFLLPDLREMQEKLVPSRVDVGDGISALCIGIQLIMLHCKRLKFIRNICLVTNGRGSFDMDEVEQIKEQIKAEGINLTILGVDFDDEDFGFKEEDKPPKKAKVEESLKKLCEDVGGVFGTIQEAIEELGNPRLKKTRPVASFKGDLTLGDPAQYPNAVTINVERYPRTMVAKPISASSYIMKAEAGEGEEADVSLEAVRQARAYQVDDHDAAGGKMDVDRDQMEKGYTYGKEVVPISSTDETVTLFETEPGLQIVGFIPVENYKRYFSMSSTNAIVGAKGNPKAAMALSSLIHALFELDSYALARLVKKKDTQPLMVVLAPFIDAEFECLIDVEVPFAEDVRAYKFPPLDRVKTVSGKVLDKHRYIPTPDMDKYMSDYVDSMDLSNFGEDEEGNPSEYITVEDTYSPIVHRINQVVRWRAIHPNEPIPPPYEVLLKYSKVPEGLLEKIEDPLGKLIAACDIKVVDPKVTGKRGRREQPAPKSGLDIEALLNEDEPSSTSDAPKKPKKISATNAIPEFKQRFTQTDDLDELISAGQEMLEIIKGLITHSLADTNYARACEMLKVIRDAFTEFDEPEVYNDIIKELKRAIYAEELDGDRVDMWREVRVNKLGLVTAKEGNGRGVEDDEAKAFLWT</sequence>
<dbReference type="Gene3D" id="3.40.50.410">
    <property type="entry name" value="von Willebrand factor, type A domain"/>
    <property type="match status" value="1"/>
</dbReference>
<evidence type="ECO:0000256" key="1">
    <source>
        <dbReference type="ARBA" id="ARBA00004123"/>
    </source>
</evidence>
<comment type="subcellular location">
    <subcellularLocation>
        <location evidence="2">Chromosome</location>
        <location evidence="2">Telomere</location>
    </subcellularLocation>
    <subcellularLocation>
        <location evidence="1 19">Nucleus</location>
    </subcellularLocation>
</comment>
<keyword evidence="9 19" id="KW-0378">Hydrolase</keyword>
<dbReference type="CDD" id="cd00873">
    <property type="entry name" value="KU80"/>
    <property type="match status" value="1"/>
</dbReference>
<dbReference type="InterPro" id="IPR016194">
    <property type="entry name" value="SPOC-like_C_dom_sf"/>
</dbReference>
<dbReference type="GO" id="GO:0003678">
    <property type="term" value="F:DNA helicase activity"/>
    <property type="evidence" value="ECO:0007669"/>
    <property type="project" value="UniProtKB-EC"/>
</dbReference>
<evidence type="ECO:0000256" key="5">
    <source>
        <dbReference type="ARBA" id="ARBA00021792"/>
    </source>
</evidence>
<evidence type="ECO:0000256" key="4">
    <source>
        <dbReference type="ARBA" id="ARBA00012551"/>
    </source>
</evidence>